<reference evidence="1" key="1">
    <citation type="submission" date="2019-05" db="EMBL/GenBank/DDBJ databases">
        <authorList>
            <consortium name="Pathogen Informatics"/>
        </authorList>
    </citation>
    <scope>NUCLEOTIDE SEQUENCE [LARGE SCALE GENOMIC DNA]</scope>
    <source>
        <strain evidence="1">NCTC12965</strain>
    </source>
</reference>
<organism evidence="1">
    <name type="scientific">Serratia fonticola</name>
    <dbReference type="NCBI Taxonomy" id="47917"/>
    <lineage>
        <taxon>Bacteria</taxon>
        <taxon>Pseudomonadati</taxon>
        <taxon>Pseudomonadota</taxon>
        <taxon>Gammaproteobacteria</taxon>
        <taxon>Enterobacterales</taxon>
        <taxon>Yersiniaceae</taxon>
        <taxon>Serratia</taxon>
    </lineage>
</organism>
<dbReference type="EMBL" id="CABEEZ010000087">
    <property type="protein sequence ID" value="VTR36638.1"/>
    <property type="molecule type" value="Genomic_DNA"/>
</dbReference>
<sequence>MASADNTPQVKTPITLENSNTRIAPEQGRSPHCQHNRRFGTPIIAGLQFLIARQMPVAATTIRAMHMIGWQRLQAVDAQHRPSRMAFTAINKRFNARQLSKTPSRITRIKLPFSSQKLL</sequence>
<dbReference type="AlphaFoldDB" id="A0A4V6KRC5"/>
<evidence type="ECO:0000313" key="1">
    <source>
        <dbReference type="EMBL" id="VTR36638.1"/>
    </source>
</evidence>
<protein>
    <submittedName>
        <fullName evidence="1">Uncharacterized protein</fullName>
    </submittedName>
</protein>
<name>A0A4V6KRC5_SERFO</name>
<proteinExistence type="predicted"/>
<gene>
    <name evidence="1" type="ORF">NCTC12965_03956</name>
</gene>
<accession>A0A4V6KRC5</accession>